<sequence length="90" mass="10031">MRLFSFCSVHLKASPSSDYAKRLFRDQTDLASALLVQHRGRDCGASLLHVSTRARSKAHPKEVASQARACQKRANCTGLLVTKCSFYSMR</sequence>
<dbReference type="EMBL" id="KB446537">
    <property type="protein sequence ID" value="EME46492.1"/>
    <property type="molecule type" value="Genomic_DNA"/>
</dbReference>
<evidence type="ECO:0000313" key="1">
    <source>
        <dbReference type="EMBL" id="EME46492.1"/>
    </source>
</evidence>
<evidence type="ECO:0000313" key="2">
    <source>
        <dbReference type="Proteomes" id="UP000016933"/>
    </source>
</evidence>
<protein>
    <submittedName>
        <fullName evidence="1">Uncharacterized protein</fullName>
    </submittedName>
</protein>
<dbReference type="AlphaFoldDB" id="N1PSY7"/>
<organism evidence="1 2">
    <name type="scientific">Dothistroma septosporum (strain NZE10 / CBS 128990)</name>
    <name type="common">Red band needle blight fungus</name>
    <name type="synonym">Mycosphaerella pini</name>
    <dbReference type="NCBI Taxonomy" id="675120"/>
    <lineage>
        <taxon>Eukaryota</taxon>
        <taxon>Fungi</taxon>
        <taxon>Dikarya</taxon>
        <taxon>Ascomycota</taxon>
        <taxon>Pezizomycotina</taxon>
        <taxon>Dothideomycetes</taxon>
        <taxon>Dothideomycetidae</taxon>
        <taxon>Mycosphaerellales</taxon>
        <taxon>Mycosphaerellaceae</taxon>
        <taxon>Dothistroma</taxon>
    </lineage>
</organism>
<reference evidence="1 2" key="2">
    <citation type="journal article" date="2012" name="PLoS Pathog.">
        <title>Diverse lifestyles and strategies of plant pathogenesis encoded in the genomes of eighteen Dothideomycetes fungi.</title>
        <authorList>
            <person name="Ohm R.A."/>
            <person name="Feau N."/>
            <person name="Henrissat B."/>
            <person name="Schoch C.L."/>
            <person name="Horwitz B.A."/>
            <person name="Barry K.W."/>
            <person name="Condon B.J."/>
            <person name="Copeland A.C."/>
            <person name="Dhillon B."/>
            <person name="Glaser F."/>
            <person name="Hesse C.N."/>
            <person name="Kosti I."/>
            <person name="LaButti K."/>
            <person name="Lindquist E.A."/>
            <person name="Lucas S."/>
            <person name="Salamov A.A."/>
            <person name="Bradshaw R.E."/>
            <person name="Ciuffetti L."/>
            <person name="Hamelin R.C."/>
            <person name="Kema G.H.J."/>
            <person name="Lawrence C."/>
            <person name="Scott J.A."/>
            <person name="Spatafora J.W."/>
            <person name="Turgeon B.G."/>
            <person name="de Wit P.J.G.M."/>
            <person name="Zhong S."/>
            <person name="Goodwin S.B."/>
            <person name="Grigoriev I.V."/>
        </authorList>
    </citation>
    <scope>NUCLEOTIDE SEQUENCE [LARGE SCALE GENOMIC DNA]</scope>
    <source>
        <strain evidence="2">NZE10 / CBS 128990</strain>
    </source>
</reference>
<gene>
    <name evidence="1" type="ORF">DOTSEDRAFT_70485</name>
</gene>
<reference evidence="2" key="1">
    <citation type="journal article" date="2012" name="PLoS Genet.">
        <title>The genomes of the fungal plant pathogens Cladosporium fulvum and Dothistroma septosporum reveal adaptation to different hosts and lifestyles but also signatures of common ancestry.</title>
        <authorList>
            <person name="de Wit P.J.G.M."/>
            <person name="van der Burgt A."/>
            <person name="Oekmen B."/>
            <person name="Stergiopoulos I."/>
            <person name="Abd-Elsalam K.A."/>
            <person name="Aerts A.L."/>
            <person name="Bahkali A.H."/>
            <person name="Beenen H.G."/>
            <person name="Chettri P."/>
            <person name="Cox M.P."/>
            <person name="Datema E."/>
            <person name="de Vries R.P."/>
            <person name="Dhillon B."/>
            <person name="Ganley A.R."/>
            <person name="Griffiths S.A."/>
            <person name="Guo Y."/>
            <person name="Hamelin R.C."/>
            <person name="Henrissat B."/>
            <person name="Kabir M.S."/>
            <person name="Jashni M.K."/>
            <person name="Kema G."/>
            <person name="Klaubauf S."/>
            <person name="Lapidus A."/>
            <person name="Levasseur A."/>
            <person name="Lindquist E."/>
            <person name="Mehrabi R."/>
            <person name="Ohm R.A."/>
            <person name="Owen T.J."/>
            <person name="Salamov A."/>
            <person name="Schwelm A."/>
            <person name="Schijlen E."/>
            <person name="Sun H."/>
            <person name="van den Burg H.A."/>
            <person name="van Ham R.C.H.J."/>
            <person name="Zhang S."/>
            <person name="Goodwin S.B."/>
            <person name="Grigoriev I.V."/>
            <person name="Collemare J."/>
            <person name="Bradshaw R.E."/>
        </authorList>
    </citation>
    <scope>NUCLEOTIDE SEQUENCE [LARGE SCALE GENOMIC DNA]</scope>
    <source>
        <strain evidence="2">NZE10 / CBS 128990</strain>
    </source>
</reference>
<proteinExistence type="predicted"/>
<dbReference type="HOGENOM" id="CLU_2440825_0_0_1"/>
<dbReference type="Proteomes" id="UP000016933">
    <property type="component" value="Unassembled WGS sequence"/>
</dbReference>
<keyword evidence="2" id="KW-1185">Reference proteome</keyword>
<name>N1PSY7_DOTSN</name>
<accession>N1PSY7</accession>